<organism evidence="1">
    <name type="scientific">Drosophila melanogaster</name>
    <name type="common">Fruit fly</name>
    <dbReference type="NCBI Taxonomy" id="7227"/>
    <lineage>
        <taxon>Eukaryota</taxon>
        <taxon>Metazoa</taxon>
        <taxon>Ecdysozoa</taxon>
        <taxon>Arthropoda</taxon>
        <taxon>Hexapoda</taxon>
        <taxon>Insecta</taxon>
        <taxon>Pterygota</taxon>
        <taxon>Neoptera</taxon>
        <taxon>Endopterygota</taxon>
        <taxon>Diptera</taxon>
        <taxon>Brachycera</taxon>
        <taxon>Muscomorpha</taxon>
        <taxon>Ephydroidea</taxon>
        <taxon>Drosophilidae</taxon>
        <taxon>Drosophila</taxon>
        <taxon>Sophophora</taxon>
    </lineage>
</organism>
<proteinExistence type="predicted"/>
<gene>
    <name evidence="1" type="ORF">HDC13404</name>
</gene>
<reference evidence="1" key="1">
    <citation type="journal article" date="2003" name="Genome Biol.">
        <title>An integrated gene annotation and transcriptional profiling approach towards the full gene content of the Drosophila genome.</title>
        <authorList>
            <person name="Hild M."/>
            <person name="Beckmann B."/>
            <person name="Haas S.A."/>
            <person name="Koch B."/>
            <person name="Solovyev V."/>
            <person name="Busold C."/>
            <person name="Fellenberg K."/>
            <person name="Boutros M."/>
            <person name="Vingron M."/>
            <person name="Sauer F."/>
            <person name="Hoheisel J.D."/>
            <person name="Paro R."/>
        </authorList>
    </citation>
    <scope>NUCLEOTIDE SEQUENCE</scope>
</reference>
<accession>Q6IK47</accession>
<name>Q6IK47_DROME</name>
<dbReference type="AlphaFoldDB" id="Q6IK47"/>
<sequence>MANVLHETFIGACHGIQTVRVALATPHKLQSSSISVPVFVNGESIVLHDDAAEFKLTRTGFSTQLSD</sequence>
<evidence type="ECO:0000313" key="1">
    <source>
        <dbReference type="EMBL" id="DAA04025.1"/>
    </source>
</evidence>
<protein>
    <submittedName>
        <fullName evidence="1">HDC13404</fullName>
    </submittedName>
</protein>
<dbReference type="EMBL" id="BK002519">
    <property type="protein sequence ID" value="DAA04025.1"/>
    <property type="molecule type" value="Genomic_DNA"/>
</dbReference>